<dbReference type="Proteomes" id="UP000042958">
    <property type="component" value="Unassembled WGS sequence"/>
</dbReference>
<feature type="compositionally biased region" description="Polar residues" evidence="1">
    <location>
        <begin position="628"/>
        <end position="652"/>
    </location>
</feature>
<evidence type="ECO:0000313" key="2">
    <source>
        <dbReference type="EMBL" id="CEJ57984.1"/>
    </source>
</evidence>
<feature type="region of interest" description="Disordered" evidence="1">
    <location>
        <begin position="799"/>
        <end position="821"/>
    </location>
</feature>
<name>A0A0F7TMS4_PENBI</name>
<evidence type="ECO:0000313" key="3">
    <source>
        <dbReference type="Proteomes" id="UP000042958"/>
    </source>
</evidence>
<organism evidence="2 3">
    <name type="scientific">Penicillium brasilianum</name>
    <dbReference type="NCBI Taxonomy" id="104259"/>
    <lineage>
        <taxon>Eukaryota</taxon>
        <taxon>Fungi</taxon>
        <taxon>Dikarya</taxon>
        <taxon>Ascomycota</taxon>
        <taxon>Pezizomycotina</taxon>
        <taxon>Eurotiomycetes</taxon>
        <taxon>Eurotiomycetidae</taxon>
        <taxon>Eurotiales</taxon>
        <taxon>Aspergillaceae</taxon>
        <taxon>Penicillium</taxon>
    </lineage>
</organism>
<sequence length="892" mass="98817">MASNDSSSPSPSPSSPMSPWHRTTYTRLQNTSTETDYGYCRSTNTFERLCTPMKTMLPLLLLTDGDTLVFIDPAPQDRSKNNVLTPNIPHRVHSEKLLATGSSYLLRLFSPRCQIQVRKRRGFSNGLPSGIEYVIDLTPPTVDEDAIIFLTEVSCPMAIRTWALRQEEWNLPSSCVGGEDELEVLPDVPETPMGHRNTISAADDDSTEAEDEGVFLDVGANPPLRPQPRRPTGTALPVEYSAKRHREGIEHILHVLEGLNATLDTPCKLWTFFAVAKLFDVAKVPAVKGYIMSWFYHSTNIRFIEIHPEISYRVSCGIKVSALCADSFVGLVGDEAILYMMREARLAPPQSWAPIFDHSRIADFLDDTDVQRIEYASKSFAGTIIGDFLFLAGVDMPWVAQIVQYGRLTQHMQDFPEDEGLVRELEGLLKDYIRERIYRVLCSSRDPRRSCNVPAPSEHDNDTSRLDRPSVVRIIGRPFWRDLLSLDLESSIIGPLESYHQSITDIGNGITAFAGHELASIRSVPKSSVEQKVREFNMRIRSQVSQILFHPSRRSTLGANINANINHLSNPFANMSRPFQATGPPMATDDRHNKHLTINLRYPQLVQPAANSAQNERLLNLPYRPLCQPSSDENQIPERSSEEGTSALQGSVPATTTARFDAQERTFDLDLFLSSAYDRIIEISRTLLYAHGDATAALEATETLFSLTDNQFQFLPLWAGGNDDGSGGVFIDQNIPVMETGGFSAPGPAVHTGSVASTYTDNSLSDIDPDESLSTIQGASHHATYSHLSDLLSVDSSGEISRAHHDGPVQTQSPVGSAPSSTTLLDDVYDFDVRSDGGSTVVMGSGCLSDIDDNEEFDIDMEHPDIDDDDNDDHDDYLRDGHDDGFELVDPL</sequence>
<reference evidence="3" key="1">
    <citation type="journal article" date="2015" name="Genome Announc.">
        <title>Draft genome sequence of the fungus Penicillium brasilianum MG11.</title>
        <authorList>
            <person name="Horn F."/>
            <person name="Linde J."/>
            <person name="Mattern D.J."/>
            <person name="Walther G."/>
            <person name="Guthke R."/>
            <person name="Brakhage A.A."/>
            <person name="Valiante V."/>
        </authorList>
    </citation>
    <scope>NUCLEOTIDE SEQUENCE [LARGE SCALE GENOMIC DNA]</scope>
    <source>
        <strain evidence="3">MG11</strain>
    </source>
</reference>
<dbReference type="OrthoDB" id="5371510at2759"/>
<feature type="region of interest" description="Disordered" evidence="1">
    <location>
        <begin position="1"/>
        <end position="22"/>
    </location>
</feature>
<feature type="region of interest" description="Disordered" evidence="1">
    <location>
        <begin position="860"/>
        <end position="892"/>
    </location>
</feature>
<proteinExistence type="predicted"/>
<accession>A0A0F7TMS4</accession>
<gene>
    <name evidence="2" type="ORF">PMG11_06657</name>
</gene>
<dbReference type="EMBL" id="CDHK01000006">
    <property type="protein sequence ID" value="CEJ57984.1"/>
    <property type="molecule type" value="Genomic_DNA"/>
</dbReference>
<feature type="compositionally biased region" description="Basic and acidic residues" evidence="1">
    <location>
        <begin position="876"/>
        <end position="885"/>
    </location>
</feature>
<keyword evidence="3" id="KW-1185">Reference proteome</keyword>
<dbReference type="AlphaFoldDB" id="A0A0F7TMS4"/>
<feature type="compositionally biased region" description="Acidic residues" evidence="1">
    <location>
        <begin position="860"/>
        <end position="875"/>
    </location>
</feature>
<feature type="compositionally biased region" description="Polar residues" evidence="1">
    <location>
        <begin position="809"/>
        <end position="821"/>
    </location>
</feature>
<feature type="region of interest" description="Disordered" evidence="1">
    <location>
        <begin position="625"/>
        <end position="652"/>
    </location>
</feature>
<protein>
    <submittedName>
        <fullName evidence="2">Uncharacterized protein</fullName>
    </submittedName>
</protein>
<evidence type="ECO:0000256" key="1">
    <source>
        <dbReference type="SAM" id="MobiDB-lite"/>
    </source>
</evidence>